<evidence type="ECO:0008006" key="4">
    <source>
        <dbReference type="Google" id="ProtNLM"/>
    </source>
</evidence>
<dbReference type="Proteomes" id="UP001172159">
    <property type="component" value="Unassembled WGS sequence"/>
</dbReference>
<keyword evidence="3" id="KW-1185">Reference proteome</keyword>
<proteinExistence type="predicted"/>
<sequence>MGKYPMLTRRQSRQGGWLRLLLLLLRCCQHNADPWLMDVTGLGGLPTCWGGVVRQLNPFHSHAQISRVWRWRPASPTVRPPYVCCGCCGIEISSRQSNHG</sequence>
<accession>A0AA40ECI4</accession>
<comment type="caution">
    <text evidence="2">The sequence shown here is derived from an EMBL/GenBank/DDBJ whole genome shotgun (WGS) entry which is preliminary data.</text>
</comment>
<dbReference type="EMBL" id="JAUKTV010000006">
    <property type="protein sequence ID" value="KAK0736369.1"/>
    <property type="molecule type" value="Genomic_DNA"/>
</dbReference>
<keyword evidence="1" id="KW-0732">Signal</keyword>
<evidence type="ECO:0000313" key="3">
    <source>
        <dbReference type="Proteomes" id="UP001172159"/>
    </source>
</evidence>
<feature type="chain" id="PRO_5041242735" description="Secreted protein" evidence="1">
    <location>
        <begin position="33"/>
        <end position="100"/>
    </location>
</feature>
<dbReference type="AlphaFoldDB" id="A0AA40ECI4"/>
<organism evidence="2 3">
    <name type="scientific">Apiosordaria backusii</name>
    <dbReference type="NCBI Taxonomy" id="314023"/>
    <lineage>
        <taxon>Eukaryota</taxon>
        <taxon>Fungi</taxon>
        <taxon>Dikarya</taxon>
        <taxon>Ascomycota</taxon>
        <taxon>Pezizomycotina</taxon>
        <taxon>Sordariomycetes</taxon>
        <taxon>Sordariomycetidae</taxon>
        <taxon>Sordariales</taxon>
        <taxon>Lasiosphaeriaceae</taxon>
        <taxon>Apiosordaria</taxon>
    </lineage>
</organism>
<gene>
    <name evidence="2" type="ORF">B0T21DRAFT_178868</name>
</gene>
<name>A0AA40ECI4_9PEZI</name>
<feature type="signal peptide" evidence="1">
    <location>
        <begin position="1"/>
        <end position="32"/>
    </location>
</feature>
<evidence type="ECO:0000256" key="1">
    <source>
        <dbReference type="SAM" id="SignalP"/>
    </source>
</evidence>
<reference evidence="2" key="1">
    <citation type="submission" date="2023-06" db="EMBL/GenBank/DDBJ databases">
        <title>Genome-scale phylogeny and comparative genomics of the fungal order Sordariales.</title>
        <authorList>
            <consortium name="Lawrence Berkeley National Laboratory"/>
            <person name="Hensen N."/>
            <person name="Bonometti L."/>
            <person name="Westerberg I."/>
            <person name="Brannstrom I.O."/>
            <person name="Guillou S."/>
            <person name="Cros-Aarteil S."/>
            <person name="Calhoun S."/>
            <person name="Haridas S."/>
            <person name="Kuo A."/>
            <person name="Mondo S."/>
            <person name="Pangilinan J."/>
            <person name="Riley R."/>
            <person name="Labutti K."/>
            <person name="Andreopoulos B."/>
            <person name="Lipzen A."/>
            <person name="Chen C."/>
            <person name="Yanf M."/>
            <person name="Daum C."/>
            <person name="Ng V."/>
            <person name="Clum A."/>
            <person name="Steindorff A."/>
            <person name="Ohm R."/>
            <person name="Martin F."/>
            <person name="Silar P."/>
            <person name="Natvig D."/>
            <person name="Lalanne C."/>
            <person name="Gautier V."/>
            <person name="Ament-Velasquez S.L."/>
            <person name="Kruys A."/>
            <person name="Hutchinson M.I."/>
            <person name="Powell A.J."/>
            <person name="Barry K."/>
            <person name="Miller A.N."/>
            <person name="Grigoriev I.V."/>
            <person name="Debuchy R."/>
            <person name="Gladieux P."/>
            <person name="Thoren M.H."/>
            <person name="Johannesson H."/>
        </authorList>
    </citation>
    <scope>NUCLEOTIDE SEQUENCE</scope>
    <source>
        <strain evidence="2">CBS 540.89</strain>
    </source>
</reference>
<protein>
    <recommendedName>
        <fullName evidence="4">Secreted protein</fullName>
    </recommendedName>
</protein>
<evidence type="ECO:0000313" key="2">
    <source>
        <dbReference type="EMBL" id="KAK0736369.1"/>
    </source>
</evidence>